<dbReference type="PANTHER" id="PTHR30602:SF12">
    <property type="entry name" value="AMINO-ACID ACETYLTRANSFERASE NAGS1, CHLOROPLASTIC-RELATED"/>
    <property type="match status" value="1"/>
</dbReference>
<evidence type="ECO:0000313" key="4">
    <source>
        <dbReference type="EMBL" id="MFD2612711.1"/>
    </source>
</evidence>
<protein>
    <submittedName>
        <fullName evidence="4">N-acetyltransferase</fullName>
    </submittedName>
</protein>
<keyword evidence="1" id="KW-0808">Transferase</keyword>
<evidence type="ECO:0000259" key="3">
    <source>
        <dbReference type="PROSITE" id="PS51186"/>
    </source>
</evidence>
<feature type="domain" description="N-acetyltransferase" evidence="3">
    <location>
        <begin position="7"/>
        <end position="157"/>
    </location>
</feature>
<dbReference type="InterPro" id="IPR010167">
    <property type="entry name" value="NH2A_AcTrfase"/>
</dbReference>
<evidence type="ECO:0000256" key="1">
    <source>
        <dbReference type="ARBA" id="ARBA00022679"/>
    </source>
</evidence>
<dbReference type="CDD" id="cd04301">
    <property type="entry name" value="NAT_SF"/>
    <property type="match status" value="1"/>
</dbReference>
<gene>
    <name evidence="4" type="ORF">ACFSUF_09790</name>
</gene>
<reference evidence="5" key="1">
    <citation type="journal article" date="2019" name="Int. J. Syst. Evol. Microbiol.">
        <title>The Global Catalogue of Microorganisms (GCM) 10K type strain sequencing project: providing services to taxonomists for standard genome sequencing and annotation.</title>
        <authorList>
            <consortium name="The Broad Institute Genomics Platform"/>
            <consortium name="The Broad Institute Genome Sequencing Center for Infectious Disease"/>
            <person name="Wu L."/>
            <person name="Ma J."/>
        </authorList>
    </citation>
    <scope>NUCLEOTIDE SEQUENCE [LARGE SCALE GENOMIC DNA]</scope>
    <source>
        <strain evidence="5">KCTC 3950</strain>
    </source>
</reference>
<dbReference type="Pfam" id="PF00583">
    <property type="entry name" value="Acetyltransf_1"/>
    <property type="match status" value="1"/>
</dbReference>
<dbReference type="RefSeq" id="WP_377603142.1">
    <property type="nucleotide sequence ID" value="NZ_JBHUME010000007.1"/>
</dbReference>
<dbReference type="NCBIfam" id="NF005840">
    <property type="entry name" value="PRK07757.1"/>
    <property type="match status" value="1"/>
</dbReference>
<evidence type="ECO:0000256" key="2">
    <source>
        <dbReference type="ARBA" id="ARBA00023315"/>
    </source>
</evidence>
<sequence length="157" mass="17247">MALSVSTVCRKATVGDVDTLYELIQGYAEQGIMLPRSKEALHRMIDTFVVAEQSGVVIGCGSLCKLGQDLVEIRSLGISDGYKGQGIGGKLVDSLMEQAKELGTPKVMALTYEVEFFKKNGFTVVEKEIFPEKVWTDCVHCKKQHCCDEIAVLKVLN</sequence>
<dbReference type="EMBL" id="JBHUME010000007">
    <property type="protein sequence ID" value="MFD2612711.1"/>
    <property type="molecule type" value="Genomic_DNA"/>
</dbReference>
<organism evidence="4 5">
    <name type="scientific">Paenibacillus gansuensis</name>
    <dbReference type="NCBI Taxonomy" id="306542"/>
    <lineage>
        <taxon>Bacteria</taxon>
        <taxon>Bacillati</taxon>
        <taxon>Bacillota</taxon>
        <taxon>Bacilli</taxon>
        <taxon>Bacillales</taxon>
        <taxon>Paenibacillaceae</taxon>
        <taxon>Paenibacillus</taxon>
    </lineage>
</organism>
<dbReference type="SUPFAM" id="SSF55729">
    <property type="entry name" value="Acyl-CoA N-acyltransferases (Nat)"/>
    <property type="match status" value="1"/>
</dbReference>
<dbReference type="InterPro" id="IPR016181">
    <property type="entry name" value="Acyl_CoA_acyltransferase"/>
</dbReference>
<name>A0ABW5PCL2_9BACL</name>
<keyword evidence="2" id="KW-0012">Acyltransferase</keyword>
<proteinExistence type="predicted"/>
<dbReference type="Gene3D" id="3.40.630.30">
    <property type="match status" value="1"/>
</dbReference>
<comment type="caution">
    <text evidence="4">The sequence shown here is derived from an EMBL/GenBank/DDBJ whole genome shotgun (WGS) entry which is preliminary data.</text>
</comment>
<dbReference type="PROSITE" id="PS51186">
    <property type="entry name" value="GNAT"/>
    <property type="match status" value="1"/>
</dbReference>
<dbReference type="Proteomes" id="UP001597541">
    <property type="component" value="Unassembled WGS sequence"/>
</dbReference>
<keyword evidence="5" id="KW-1185">Reference proteome</keyword>
<accession>A0ABW5PCL2</accession>
<evidence type="ECO:0000313" key="5">
    <source>
        <dbReference type="Proteomes" id="UP001597541"/>
    </source>
</evidence>
<dbReference type="PANTHER" id="PTHR30602">
    <property type="entry name" value="AMINO-ACID ACETYLTRANSFERASE"/>
    <property type="match status" value="1"/>
</dbReference>
<dbReference type="InterPro" id="IPR000182">
    <property type="entry name" value="GNAT_dom"/>
</dbReference>